<dbReference type="GO" id="GO:0031080">
    <property type="term" value="C:nuclear pore outer ring"/>
    <property type="evidence" value="ECO:0007669"/>
    <property type="project" value="TreeGrafter"/>
</dbReference>
<evidence type="ECO:0000256" key="8">
    <source>
        <dbReference type="SAM" id="MobiDB-lite"/>
    </source>
</evidence>
<evidence type="ECO:0000256" key="4">
    <source>
        <dbReference type="ARBA" id="ARBA00023010"/>
    </source>
</evidence>
<keyword evidence="6 7" id="KW-0539">Nucleus</keyword>
<dbReference type="Proteomes" id="UP000001745">
    <property type="component" value="Unassembled WGS sequence"/>
</dbReference>
<dbReference type="PhylomeDB" id="B8LVL4"/>
<keyword evidence="10" id="KW-1185">Reference proteome</keyword>
<dbReference type="PANTHER" id="PTHR13003">
    <property type="entry name" value="NUP107-RELATED"/>
    <property type="match status" value="1"/>
</dbReference>
<dbReference type="OrthoDB" id="3098at2759"/>
<dbReference type="InterPro" id="IPR007252">
    <property type="entry name" value="Nup84/Nup107"/>
</dbReference>
<dbReference type="GO" id="GO:0006406">
    <property type="term" value="P:mRNA export from nucleus"/>
    <property type="evidence" value="ECO:0007669"/>
    <property type="project" value="TreeGrafter"/>
</dbReference>
<feature type="compositionally biased region" description="Low complexity" evidence="8">
    <location>
        <begin position="834"/>
        <end position="844"/>
    </location>
</feature>
<dbReference type="eggNOG" id="KOG1964">
    <property type="taxonomic scope" value="Eukaryota"/>
</dbReference>
<comment type="function">
    <text evidence="7">Functions as a component of the nuclear pore complex (NPC).</text>
</comment>
<keyword evidence="4 7" id="KW-0811">Translocation</keyword>
<dbReference type="STRING" id="441959.B8LVL4"/>
<dbReference type="GO" id="GO:0000973">
    <property type="term" value="P:post-transcriptional tethering of RNA polymerase II gene DNA at nuclear periphery"/>
    <property type="evidence" value="ECO:0007669"/>
    <property type="project" value="TreeGrafter"/>
</dbReference>
<evidence type="ECO:0000256" key="7">
    <source>
        <dbReference type="RuleBase" id="RU365072"/>
    </source>
</evidence>
<feature type="region of interest" description="Disordered" evidence="8">
    <location>
        <begin position="1"/>
        <end position="97"/>
    </location>
</feature>
<dbReference type="AlphaFoldDB" id="B8LVL4"/>
<evidence type="ECO:0000256" key="6">
    <source>
        <dbReference type="ARBA" id="ARBA00023242"/>
    </source>
</evidence>
<feature type="compositionally biased region" description="Acidic residues" evidence="8">
    <location>
        <begin position="32"/>
        <end position="95"/>
    </location>
</feature>
<organism evidence="9 10">
    <name type="scientific">Talaromyces stipitatus (strain ATCC 10500 / CBS 375.48 / QM 6759 / NRRL 1006)</name>
    <name type="common">Penicillium stipitatum</name>
    <dbReference type="NCBI Taxonomy" id="441959"/>
    <lineage>
        <taxon>Eukaryota</taxon>
        <taxon>Fungi</taxon>
        <taxon>Dikarya</taxon>
        <taxon>Ascomycota</taxon>
        <taxon>Pezizomycotina</taxon>
        <taxon>Eurotiomycetes</taxon>
        <taxon>Eurotiomycetidae</taxon>
        <taxon>Eurotiales</taxon>
        <taxon>Trichocomaceae</taxon>
        <taxon>Talaromyces</taxon>
        <taxon>Talaromyces sect. Talaromyces</taxon>
    </lineage>
</organism>
<dbReference type="Gene3D" id="1.20.190.50">
    <property type="match status" value="1"/>
</dbReference>
<protein>
    <recommendedName>
        <fullName evidence="7">Nuclear pore complex protein</fullName>
    </recommendedName>
</protein>
<evidence type="ECO:0000256" key="5">
    <source>
        <dbReference type="ARBA" id="ARBA00023132"/>
    </source>
</evidence>
<dbReference type="RefSeq" id="XP_002341531.1">
    <property type="nucleotide sequence ID" value="XM_002341490.1"/>
</dbReference>
<dbReference type="VEuPathDB" id="FungiDB:TSTA_075180"/>
<comment type="subcellular location">
    <subcellularLocation>
        <location evidence="7">Nucleus</location>
        <location evidence="7">Nuclear pore complex</location>
    </subcellularLocation>
    <subcellularLocation>
        <location evidence="7">Nucleus membrane</location>
    </subcellularLocation>
</comment>
<dbReference type="GO" id="GO:0006606">
    <property type="term" value="P:protein import into nucleus"/>
    <property type="evidence" value="ECO:0007669"/>
    <property type="project" value="TreeGrafter"/>
</dbReference>
<dbReference type="Gene3D" id="1.10.3450.20">
    <property type="match status" value="1"/>
</dbReference>
<keyword evidence="3" id="KW-0653">Protein transport</keyword>
<comment type="subunit">
    <text evidence="7">Part of the nuclear pore complex (NPC).</text>
</comment>
<evidence type="ECO:0000256" key="3">
    <source>
        <dbReference type="ARBA" id="ARBA00022927"/>
    </source>
</evidence>
<accession>B8LVL4</accession>
<comment type="similarity">
    <text evidence="7">Belongs to the nucleoporin Nup84/Nup107 family.</text>
</comment>
<dbReference type="GeneID" id="8106195"/>
<evidence type="ECO:0000256" key="1">
    <source>
        <dbReference type="ARBA" id="ARBA00022448"/>
    </source>
</evidence>
<keyword evidence="7" id="KW-0472">Membrane</keyword>
<name>B8LVL4_TALSN</name>
<feature type="region of interest" description="Disordered" evidence="8">
    <location>
        <begin position="834"/>
        <end position="854"/>
    </location>
</feature>
<keyword evidence="5 7" id="KW-0906">Nuclear pore complex</keyword>
<evidence type="ECO:0000256" key="2">
    <source>
        <dbReference type="ARBA" id="ARBA00022816"/>
    </source>
</evidence>
<evidence type="ECO:0000313" key="10">
    <source>
        <dbReference type="Proteomes" id="UP000001745"/>
    </source>
</evidence>
<dbReference type="InParanoid" id="B8LVL4"/>
<dbReference type="FunFam" id="1.10.3450.20:FF:000003">
    <property type="entry name" value="Nuclear pore complex protein"/>
    <property type="match status" value="1"/>
</dbReference>
<dbReference type="EMBL" id="EQ962652">
    <property type="protein sequence ID" value="EED24144.1"/>
    <property type="molecule type" value="Genomic_DNA"/>
</dbReference>
<reference evidence="10" key="1">
    <citation type="journal article" date="2015" name="Genome Announc.">
        <title>Genome sequence of the AIDS-associated pathogen Penicillium marneffei (ATCC18224) and its near taxonomic relative Talaromyces stipitatus (ATCC10500).</title>
        <authorList>
            <person name="Nierman W.C."/>
            <person name="Fedorova-Abrams N.D."/>
            <person name="Andrianopoulos A."/>
        </authorList>
    </citation>
    <scope>NUCLEOTIDE SEQUENCE [LARGE SCALE GENOMIC DNA]</scope>
    <source>
        <strain evidence="10">ATCC 10500 / CBS 375.48 / QM 6759 / NRRL 1006</strain>
    </source>
</reference>
<dbReference type="PANTHER" id="PTHR13003:SF2">
    <property type="entry name" value="NUCLEAR PORE COMPLEX PROTEIN NUP107"/>
    <property type="match status" value="1"/>
</dbReference>
<keyword evidence="2" id="KW-0509">mRNA transport</keyword>
<dbReference type="Pfam" id="PF04121">
    <property type="entry name" value="Nup84_Nup100"/>
    <property type="match status" value="1"/>
</dbReference>
<proteinExistence type="inferred from homology"/>
<sequence>MAPVFHSPAAPRNAPSFVFGRPTQPQFNNEPDVIEIDDDDDDEQVGDNENSVDDMEQDESDNVEDDEEVTGEDEESNVDNDEEEEEEEEREEELTVESLGKVNGIDSTDIFNTRTLQSSPGIQEALHPLRHTADRVTRQMQAFAEKLDKFKQQDRDQDATYQAAYSLIKSYHQNASDAIKDASRQSTIQKAKMGWNTSRVADQPDAKSKEDLRRLQLEVDTWDLFLNLIALDEPTAQAHCKEAQKSVFQNLHRYSTDKEIWLQFLDADKYAAECAMVLRWLEVKAKSSSQHLDAMIANLEAQADRGSGLWAHGWLYTKESIKGQKRLRAWPQPLEPGSPGLLASLLDSDNKEPLITQLDPDAVIRQKHGLQKQDKFYEEATWLTCWKMLRQGETWEKIQEWSQERLEGWRAVSLCGSRVEDQSSGTKKQVGDSMTRMMNCQSQDTWRAACSALARNPNTGDYEKAVYALLSGETEPAYHVCQSWDDYLYVFYNNILLSRYREFCSQFSRKLSHSPLASVPFVPGPMDYNAIKRFLDSLKSHESVGMEARNPYSTIQAAILGRNFDSFFLSMADAASESNKALLNESLVPDILATGVDSSALIAVRDKDALRIISHMYIVTQRLSYTRSDAHFSEKGALNVMAYAENLHQAGLTDWIPLYASFMPPQLAPKVVVRVLIDIKETRDQDRMSNLLERHGIDMSAVQIALAKYIVAKAPKSEKRTVTFDHKIRRDKAKGVVILLPPSKKFTGEIMSAKIEGVIRCVEWLTFLKAKWGTICASMEFLYKRLFGNGMLLEARELSERLPLSELSQKVLGYDIRSSAFFDDLSLVDDNSVLRSPTKSPSKSSRFRRPQTEDERHERYNEALVLIDLEFVIWSYVALDDFREAWEHLELLRNSVEPDDMQIEMLSARLQECIENATEHVESLVDRECGVLTTPPKNGDMKPLLYIRNTYFPDIILNYLSALYYASLKLDRRLLTRNMELAIALAEDTHILGCFQHTRRMRELADAMALASVAIVNAPAEAKIRKKADGPAHLGIWNVEVAENHD</sequence>
<dbReference type="GO" id="GO:0017056">
    <property type="term" value="F:structural constituent of nuclear pore"/>
    <property type="evidence" value="ECO:0007669"/>
    <property type="project" value="UniProtKB-UniRule"/>
</dbReference>
<evidence type="ECO:0000313" key="9">
    <source>
        <dbReference type="EMBL" id="EED24144.1"/>
    </source>
</evidence>
<gene>
    <name evidence="9" type="ORF">TSTA_075180</name>
</gene>
<keyword evidence="1 7" id="KW-0813">Transport</keyword>
<dbReference type="GO" id="GO:0031965">
    <property type="term" value="C:nuclear membrane"/>
    <property type="evidence" value="ECO:0007669"/>
    <property type="project" value="UniProtKB-SubCell"/>
</dbReference>